<evidence type="ECO:0000313" key="1">
    <source>
        <dbReference type="EMBL" id="MFC4851869.1"/>
    </source>
</evidence>
<reference evidence="2" key="1">
    <citation type="journal article" date="2019" name="Int. J. Syst. Evol. Microbiol.">
        <title>The Global Catalogue of Microorganisms (GCM) 10K type strain sequencing project: providing services to taxonomists for standard genome sequencing and annotation.</title>
        <authorList>
            <consortium name="The Broad Institute Genomics Platform"/>
            <consortium name="The Broad Institute Genome Sequencing Center for Infectious Disease"/>
            <person name="Wu L."/>
            <person name="Ma J."/>
        </authorList>
    </citation>
    <scope>NUCLEOTIDE SEQUENCE [LARGE SCALE GENOMIC DNA]</scope>
    <source>
        <strain evidence="2">ZS-22-S1</strain>
    </source>
</reference>
<dbReference type="Proteomes" id="UP001595859">
    <property type="component" value="Unassembled WGS sequence"/>
</dbReference>
<proteinExistence type="predicted"/>
<organism evidence="1 2">
    <name type="scientific">Actinophytocola glycyrrhizae</name>
    <dbReference type="NCBI Taxonomy" id="2044873"/>
    <lineage>
        <taxon>Bacteria</taxon>
        <taxon>Bacillati</taxon>
        <taxon>Actinomycetota</taxon>
        <taxon>Actinomycetes</taxon>
        <taxon>Pseudonocardiales</taxon>
        <taxon>Pseudonocardiaceae</taxon>
    </lineage>
</organism>
<dbReference type="EMBL" id="JBHSIS010000001">
    <property type="protein sequence ID" value="MFC4851869.1"/>
    <property type="molecule type" value="Genomic_DNA"/>
</dbReference>
<dbReference type="RefSeq" id="WP_378053066.1">
    <property type="nucleotide sequence ID" value="NZ_JBHSIS010000001.1"/>
</dbReference>
<name>A0ABV9RTB4_9PSEU</name>
<keyword evidence="2" id="KW-1185">Reference proteome</keyword>
<comment type="caution">
    <text evidence="1">The sequence shown here is derived from an EMBL/GenBank/DDBJ whole genome shotgun (WGS) entry which is preliminary data.</text>
</comment>
<accession>A0ABV9RTB4</accession>
<gene>
    <name evidence="1" type="ORF">ACFPCV_00020</name>
</gene>
<protein>
    <submittedName>
        <fullName evidence="1">Uncharacterized protein</fullName>
    </submittedName>
</protein>
<evidence type="ECO:0000313" key="2">
    <source>
        <dbReference type="Proteomes" id="UP001595859"/>
    </source>
</evidence>
<sequence>MSTQTTIDGVIAEAARAAVSAMRPNELPILEDILDPPHRRLFGNSDSVGFGVGELTEWVSPVCVAVVTWYARIWYTEGKSQIEKRTRKWISRRISRGGDEEPTPPARPELPMTSTQLEAHADEVARFAVTLGLDKRSAQLLGKAVVGAVVEKLTAETKA</sequence>